<protein>
    <recommendedName>
        <fullName evidence="4">Secreted protein</fullName>
    </recommendedName>
</protein>
<feature type="chain" id="PRO_5044022053" description="Secreted protein" evidence="1">
    <location>
        <begin position="20"/>
        <end position="73"/>
    </location>
</feature>
<evidence type="ECO:0000313" key="3">
    <source>
        <dbReference type="Proteomes" id="UP001497482"/>
    </source>
</evidence>
<reference evidence="2 3" key="1">
    <citation type="submission" date="2024-04" db="EMBL/GenBank/DDBJ databases">
        <authorList>
            <person name="Waldvogel A.-M."/>
            <person name="Schoenle A."/>
        </authorList>
    </citation>
    <scope>NUCLEOTIDE SEQUENCE [LARGE SCALE GENOMIC DNA]</scope>
</reference>
<accession>A0AAV2M4Q8</accession>
<sequence>MSLGLGAVVACLVTGSLLGLEPVGARGSNASAFAVSFGYSTIESMSCSWDKSGIYIGSPPSPAGRECVPFTGS</sequence>
<evidence type="ECO:0008006" key="4">
    <source>
        <dbReference type="Google" id="ProtNLM"/>
    </source>
</evidence>
<proteinExistence type="predicted"/>
<keyword evidence="1" id="KW-0732">Signal</keyword>
<keyword evidence="3" id="KW-1185">Reference proteome</keyword>
<evidence type="ECO:0000313" key="2">
    <source>
        <dbReference type="EMBL" id="CAL1608240.1"/>
    </source>
</evidence>
<name>A0AAV2M4Q8_KNICA</name>
<organism evidence="2 3">
    <name type="scientific">Knipowitschia caucasica</name>
    <name type="common">Caucasian dwarf goby</name>
    <name type="synonym">Pomatoschistus caucasicus</name>
    <dbReference type="NCBI Taxonomy" id="637954"/>
    <lineage>
        <taxon>Eukaryota</taxon>
        <taxon>Metazoa</taxon>
        <taxon>Chordata</taxon>
        <taxon>Craniata</taxon>
        <taxon>Vertebrata</taxon>
        <taxon>Euteleostomi</taxon>
        <taxon>Actinopterygii</taxon>
        <taxon>Neopterygii</taxon>
        <taxon>Teleostei</taxon>
        <taxon>Neoteleostei</taxon>
        <taxon>Acanthomorphata</taxon>
        <taxon>Gobiaria</taxon>
        <taxon>Gobiiformes</taxon>
        <taxon>Gobioidei</taxon>
        <taxon>Gobiidae</taxon>
        <taxon>Gobiinae</taxon>
        <taxon>Knipowitschia</taxon>
    </lineage>
</organism>
<evidence type="ECO:0000256" key="1">
    <source>
        <dbReference type="SAM" id="SignalP"/>
    </source>
</evidence>
<feature type="signal peptide" evidence="1">
    <location>
        <begin position="1"/>
        <end position="19"/>
    </location>
</feature>
<dbReference type="Proteomes" id="UP001497482">
    <property type="component" value="Chromosome 6"/>
</dbReference>
<dbReference type="AlphaFoldDB" id="A0AAV2M4Q8"/>
<dbReference type="EMBL" id="OZ035828">
    <property type="protein sequence ID" value="CAL1608240.1"/>
    <property type="molecule type" value="Genomic_DNA"/>
</dbReference>
<gene>
    <name evidence="2" type="ORF">KC01_LOCUS35208</name>
</gene>